<dbReference type="Gene3D" id="3.40.190.10">
    <property type="entry name" value="Periplasmic binding protein-like II"/>
    <property type="match status" value="2"/>
</dbReference>
<sequence length="440" mass="48676">MDSNHQSVPAMEPPSKRRDRGETAVYIGEEGSLAHVAIGRFFNHLPQFKQKGVKSFAAATCHASPSEQNRQTRMSCSTTDSHLDTRHCDNDFNDWNCAWIKRTKSISPSTWMTEILSSQRRGRLEGAVDGRCPWDDPTVQPNDSKRSNEAFKAVVNGEAMYGVVPIENSASGTLHSTYDLLLQHDVVIAGELGVREVYCLCGRPDVTLADVRYVLSHPNILSACSAFLETRLPAGSPRALAPLEMISTISTTEAARKVSQGGFALGAACAIATKEAATKHELSVLAEDIGNDAFLETRYILFHLRNGEASKLPPPFPRDVLSPLRKRSACFALSNEPGAIFKLLACWALRSIDVLKVETRPLALGLRAPPNLTKARLWDYLFYVDYAMPADGENSEARLWDALAEFSLWHRDFGAYSSQVTRAEKTPQEWSDMIDLMTKS</sequence>
<evidence type="ECO:0000256" key="4">
    <source>
        <dbReference type="ARBA" id="ARBA00023239"/>
    </source>
</evidence>
<keyword evidence="1" id="KW-0028">Amino-acid biosynthesis</keyword>
<accession>A0ABP0RAK9</accession>
<dbReference type="Gene3D" id="3.30.70.260">
    <property type="match status" value="1"/>
</dbReference>
<evidence type="ECO:0000313" key="8">
    <source>
        <dbReference type="EMBL" id="CAK9097636.1"/>
    </source>
</evidence>
<name>A0ABP0RAK9_9DINO</name>
<dbReference type="SUPFAM" id="SSF55021">
    <property type="entry name" value="ACT-like"/>
    <property type="match status" value="1"/>
</dbReference>
<dbReference type="SUPFAM" id="SSF53850">
    <property type="entry name" value="Periplasmic binding protein-like II"/>
    <property type="match status" value="1"/>
</dbReference>
<comment type="caution">
    <text evidence="8">The sequence shown here is derived from an EMBL/GenBank/DDBJ whole genome shotgun (WGS) entry which is preliminary data.</text>
</comment>
<evidence type="ECO:0000256" key="2">
    <source>
        <dbReference type="ARBA" id="ARBA00023141"/>
    </source>
</evidence>
<keyword evidence="3" id="KW-0584">Phenylalanine biosynthesis</keyword>
<feature type="region of interest" description="Disordered" evidence="6">
    <location>
        <begin position="1"/>
        <end position="20"/>
    </location>
</feature>
<protein>
    <recommendedName>
        <fullName evidence="7">Prephenate dehydratase domain-containing protein</fullName>
    </recommendedName>
</protein>
<dbReference type="EMBL" id="CAXAMN010025761">
    <property type="protein sequence ID" value="CAK9097636.1"/>
    <property type="molecule type" value="Genomic_DNA"/>
</dbReference>
<dbReference type="PROSITE" id="PS51171">
    <property type="entry name" value="PREPHENATE_DEHYDR_3"/>
    <property type="match status" value="1"/>
</dbReference>
<dbReference type="Pfam" id="PF00800">
    <property type="entry name" value="PDT"/>
    <property type="match status" value="1"/>
</dbReference>
<proteinExistence type="predicted"/>
<keyword evidence="2" id="KW-0057">Aromatic amino acid biosynthesis</keyword>
<comment type="pathway">
    <text evidence="5">Amino-acid biosynthesis.</text>
</comment>
<evidence type="ECO:0000256" key="5">
    <source>
        <dbReference type="ARBA" id="ARBA00029440"/>
    </source>
</evidence>
<keyword evidence="4" id="KW-0456">Lyase</keyword>
<feature type="domain" description="Prephenate dehydratase" evidence="7">
    <location>
        <begin position="102"/>
        <end position="304"/>
    </location>
</feature>
<evidence type="ECO:0000256" key="6">
    <source>
        <dbReference type="SAM" id="MobiDB-lite"/>
    </source>
</evidence>
<organism evidence="8 9">
    <name type="scientific">Durusdinium trenchii</name>
    <dbReference type="NCBI Taxonomy" id="1381693"/>
    <lineage>
        <taxon>Eukaryota</taxon>
        <taxon>Sar</taxon>
        <taxon>Alveolata</taxon>
        <taxon>Dinophyceae</taxon>
        <taxon>Suessiales</taxon>
        <taxon>Symbiodiniaceae</taxon>
        <taxon>Durusdinium</taxon>
    </lineage>
</organism>
<evidence type="ECO:0000259" key="7">
    <source>
        <dbReference type="PROSITE" id="PS51171"/>
    </source>
</evidence>
<reference evidence="8 9" key="1">
    <citation type="submission" date="2024-02" db="EMBL/GenBank/DDBJ databases">
        <authorList>
            <person name="Chen Y."/>
            <person name="Shah S."/>
            <person name="Dougan E. K."/>
            <person name="Thang M."/>
            <person name="Chan C."/>
        </authorList>
    </citation>
    <scope>NUCLEOTIDE SEQUENCE [LARGE SCALE GENOMIC DNA]</scope>
</reference>
<evidence type="ECO:0000313" key="9">
    <source>
        <dbReference type="Proteomes" id="UP001642484"/>
    </source>
</evidence>
<evidence type="ECO:0000256" key="1">
    <source>
        <dbReference type="ARBA" id="ARBA00022605"/>
    </source>
</evidence>
<dbReference type="InterPro" id="IPR001086">
    <property type="entry name" value="Preph_deHydtase"/>
</dbReference>
<dbReference type="PANTHER" id="PTHR21022:SF19">
    <property type="entry name" value="PREPHENATE DEHYDRATASE-RELATED"/>
    <property type="match status" value="1"/>
</dbReference>
<dbReference type="InterPro" id="IPR045865">
    <property type="entry name" value="ACT-like_dom_sf"/>
</dbReference>
<dbReference type="Proteomes" id="UP001642484">
    <property type="component" value="Unassembled WGS sequence"/>
</dbReference>
<evidence type="ECO:0000256" key="3">
    <source>
        <dbReference type="ARBA" id="ARBA00023222"/>
    </source>
</evidence>
<gene>
    <name evidence="8" type="ORF">CCMP2556_LOCUS46321</name>
</gene>
<keyword evidence="9" id="KW-1185">Reference proteome</keyword>
<dbReference type="PANTHER" id="PTHR21022">
    <property type="entry name" value="PREPHENATE DEHYDRATASE P PROTEIN"/>
    <property type="match status" value="1"/>
</dbReference>